<dbReference type="EMBL" id="CAMAPE010000060">
    <property type="protein sequence ID" value="CAH9112661.1"/>
    <property type="molecule type" value="Genomic_DNA"/>
</dbReference>
<protein>
    <submittedName>
        <fullName evidence="2">Uncharacterized protein</fullName>
    </submittedName>
</protein>
<comment type="caution">
    <text evidence="2">The sequence shown here is derived from an EMBL/GenBank/DDBJ whole genome shotgun (WGS) entry which is preliminary data.</text>
</comment>
<dbReference type="GO" id="GO:0003676">
    <property type="term" value="F:nucleic acid binding"/>
    <property type="evidence" value="ECO:0007669"/>
    <property type="project" value="InterPro"/>
</dbReference>
<accession>A0A9P0ZSF2</accession>
<dbReference type="AlphaFoldDB" id="A0A9P0ZSF2"/>
<organism evidence="2 3">
    <name type="scientific">Cuscuta europaea</name>
    <name type="common">European dodder</name>
    <dbReference type="NCBI Taxonomy" id="41803"/>
    <lineage>
        <taxon>Eukaryota</taxon>
        <taxon>Viridiplantae</taxon>
        <taxon>Streptophyta</taxon>
        <taxon>Embryophyta</taxon>
        <taxon>Tracheophyta</taxon>
        <taxon>Spermatophyta</taxon>
        <taxon>Magnoliopsida</taxon>
        <taxon>eudicotyledons</taxon>
        <taxon>Gunneridae</taxon>
        <taxon>Pentapetalae</taxon>
        <taxon>asterids</taxon>
        <taxon>lamiids</taxon>
        <taxon>Solanales</taxon>
        <taxon>Convolvulaceae</taxon>
        <taxon>Cuscuteae</taxon>
        <taxon>Cuscuta</taxon>
        <taxon>Cuscuta subgen. Cuscuta</taxon>
    </lineage>
</organism>
<dbReference type="OrthoDB" id="1920930at2759"/>
<reference evidence="2" key="1">
    <citation type="submission" date="2022-07" db="EMBL/GenBank/DDBJ databases">
        <authorList>
            <person name="Macas J."/>
            <person name="Novak P."/>
            <person name="Neumann P."/>
        </authorList>
    </citation>
    <scope>NUCLEOTIDE SEQUENCE</scope>
</reference>
<proteinExistence type="predicted"/>
<name>A0A9P0ZSF2_CUSEU</name>
<dbReference type="SUPFAM" id="SSF57756">
    <property type="entry name" value="Retrovirus zinc finger-like domains"/>
    <property type="match status" value="1"/>
</dbReference>
<dbReference type="GO" id="GO:0008270">
    <property type="term" value="F:zinc ion binding"/>
    <property type="evidence" value="ECO:0007669"/>
    <property type="project" value="InterPro"/>
</dbReference>
<keyword evidence="3" id="KW-1185">Reference proteome</keyword>
<evidence type="ECO:0000256" key="1">
    <source>
        <dbReference type="SAM" id="MobiDB-lite"/>
    </source>
</evidence>
<feature type="compositionally biased region" description="Basic residues" evidence="1">
    <location>
        <begin position="41"/>
        <end position="57"/>
    </location>
</feature>
<feature type="region of interest" description="Disordered" evidence="1">
    <location>
        <begin position="39"/>
        <end position="75"/>
    </location>
</feature>
<dbReference type="Proteomes" id="UP001152484">
    <property type="component" value="Unassembled WGS sequence"/>
</dbReference>
<evidence type="ECO:0000313" key="3">
    <source>
        <dbReference type="Proteomes" id="UP001152484"/>
    </source>
</evidence>
<dbReference type="InterPro" id="IPR036875">
    <property type="entry name" value="Znf_CCHC_sf"/>
</dbReference>
<evidence type="ECO:0000313" key="2">
    <source>
        <dbReference type="EMBL" id="CAH9112661.1"/>
    </source>
</evidence>
<sequence length="114" mass="13213">MNFNMHNLEKTLNELHGMLKTVEQNIVKKRKNDVLVVQKGKGFKRHGTKKGKGKGKTPVKNWKNNKVKSEPKPNPQVEMLCFHCNEKGHWKRNSKKYLEEKKGMNSSKSGVKKE</sequence>
<gene>
    <name evidence="2" type="ORF">CEURO_LOCUS19687</name>
</gene>